<name>J9GKF7_9ZZZZ</name>
<gene>
    <name evidence="2" type="ORF">EVA_09327</name>
</gene>
<sequence length="38" mass="4238">MAKCLARATSIRQATTKRNLCPSPHRARRPSGIRTSMI</sequence>
<feature type="region of interest" description="Disordered" evidence="1">
    <location>
        <begin position="15"/>
        <end position="38"/>
    </location>
</feature>
<reference evidence="2" key="1">
    <citation type="journal article" date="2012" name="PLoS ONE">
        <title>Gene sets for utilization of primary and secondary nutrition supplies in the distal gut of endangered iberian lynx.</title>
        <authorList>
            <person name="Alcaide M."/>
            <person name="Messina E."/>
            <person name="Richter M."/>
            <person name="Bargiela R."/>
            <person name="Peplies J."/>
            <person name="Huws S.A."/>
            <person name="Newbold C.J."/>
            <person name="Golyshin P.N."/>
            <person name="Simon M.A."/>
            <person name="Lopez G."/>
            <person name="Yakimov M.M."/>
            <person name="Ferrer M."/>
        </authorList>
    </citation>
    <scope>NUCLEOTIDE SEQUENCE</scope>
</reference>
<dbReference type="AlphaFoldDB" id="J9GKF7"/>
<protein>
    <submittedName>
        <fullName evidence="2">Uncharacterized protein</fullName>
    </submittedName>
</protein>
<organism evidence="2">
    <name type="scientific">gut metagenome</name>
    <dbReference type="NCBI Taxonomy" id="749906"/>
    <lineage>
        <taxon>unclassified sequences</taxon>
        <taxon>metagenomes</taxon>
        <taxon>organismal metagenomes</taxon>
    </lineage>
</organism>
<evidence type="ECO:0000313" key="2">
    <source>
        <dbReference type="EMBL" id="EJX02568.1"/>
    </source>
</evidence>
<comment type="caution">
    <text evidence="2">The sequence shown here is derived from an EMBL/GenBank/DDBJ whole genome shotgun (WGS) entry which is preliminary data.</text>
</comment>
<accession>J9GKF7</accession>
<dbReference type="EMBL" id="AMCI01002491">
    <property type="protein sequence ID" value="EJX02568.1"/>
    <property type="molecule type" value="Genomic_DNA"/>
</dbReference>
<evidence type="ECO:0000256" key="1">
    <source>
        <dbReference type="SAM" id="MobiDB-lite"/>
    </source>
</evidence>
<proteinExistence type="predicted"/>